<dbReference type="Gene3D" id="2.30.39.10">
    <property type="entry name" value="Alpha-1-antitrypsin, domain 1"/>
    <property type="match status" value="1"/>
</dbReference>
<dbReference type="AlphaFoldDB" id="A0A8K0FXJ1"/>
<dbReference type="Gene3D" id="3.30.497.10">
    <property type="entry name" value="Antithrombin, subunit I, domain 2"/>
    <property type="match status" value="1"/>
</dbReference>
<dbReference type="PANTHER" id="PTHR11461:SF211">
    <property type="entry name" value="GH10112P-RELATED"/>
    <property type="match status" value="1"/>
</dbReference>
<dbReference type="GO" id="GO:0005615">
    <property type="term" value="C:extracellular space"/>
    <property type="evidence" value="ECO:0007669"/>
    <property type="project" value="InterPro"/>
</dbReference>
<evidence type="ECO:0000259" key="5">
    <source>
        <dbReference type="SMART" id="SM00093"/>
    </source>
</evidence>
<feature type="domain" description="Serpin" evidence="5">
    <location>
        <begin position="2"/>
        <end position="332"/>
    </location>
</feature>
<sequence length="344" mass="39297">MSPFLLHTSLGFMYYCGKDATAEQISNVLFLPNRRNKIPEVFMNRLNSLVGSTEHILKNVSMLCLKHDCKIKDIYRKIASECFGVDICNIDFEDKKGSAKEINNWIVVKTQKTIKDVIDETDITQHIRAILINAMYFQGQWRLEFPFGNTEKKYFFLENSEKILTLMMEVTDYFNYSENESLQAQFLEIPYEGNLINMTLVLPIVKNGLSALEDHLEAALCQSHCYQPVHVIIPKFKVQTTVEFIPMLRKMGISDAFKNKADFSQVGNDGKRLPINSVIQKTQLLVEENGTIMKPPSTAAFSKHEESSHILMPDGKLIAFLYFESLNQVTIIAVAKQNAEMEDS</sequence>
<evidence type="ECO:0000256" key="4">
    <source>
        <dbReference type="RuleBase" id="RU000411"/>
    </source>
</evidence>
<dbReference type="PANTHER" id="PTHR11461">
    <property type="entry name" value="SERINE PROTEASE INHIBITOR, SERPIN"/>
    <property type="match status" value="1"/>
</dbReference>
<dbReference type="InterPro" id="IPR042178">
    <property type="entry name" value="Serpin_sf_1"/>
</dbReference>
<protein>
    <recommendedName>
        <fullName evidence="5">Serpin domain-containing protein</fullName>
    </recommendedName>
</protein>
<evidence type="ECO:0000256" key="2">
    <source>
        <dbReference type="ARBA" id="ARBA00022690"/>
    </source>
</evidence>
<dbReference type="InterPro" id="IPR042185">
    <property type="entry name" value="Serpin_sf_2"/>
</dbReference>
<name>A0A8K0FXJ1_IGNLU</name>
<dbReference type="InterPro" id="IPR036186">
    <property type="entry name" value="Serpin_sf"/>
</dbReference>
<dbReference type="EMBL" id="VTPC01090244">
    <property type="protein sequence ID" value="KAF2884040.1"/>
    <property type="molecule type" value="Genomic_DNA"/>
</dbReference>
<dbReference type="Proteomes" id="UP000801492">
    <property type="component" value="Unassembled WGS sequence"/>
</dbReference>
<dbReference type="OrthoDB" id="671595at2759"/>
<comment type="caution">
    <text evidence="6">The sequence shown here is derived from an EMBL/GenBank/DDBJ whole genome shotgun (WGS) entry which is preliminary data.</text>
</comment>
<proteinExistence type="inferred from homology"/>
<evidence type="ECO:0000313" key="6">
    <source>
        <dbReference type="EMBL" id="KAF2884040.1"/>
    </source>
</evidence>
<dbReference type="Pfam" id="PF00079">
    <property type="entry name" value="Serpin"/>
    <property type="match status" value="1"/>
</dbReference>
<dbReference type="SMART" id="SM00093">
    <property type="entry name" value="SERPIN"/>
    <property type="match status" value="1"/>
</dbReference>
<dbReference type="SUPFAM" id="SSF56574">
    <property type="entry name" value="Serpins"/>
    <property type="match status" value="1"/>
</dbReference>
<evidence type="ECO:0000256" key="1">
    <source>
        <dbReference type="ARBA" id="ARBA00009500"/>
    </source>
</evidence>
<dbReference type="InterPro" id="IPR000215">
    <property type="entry name" value="Serpin_fam"/>
</dbReference>
<keyword evidence="7" id="KW-1185">Reference proteome</keyword>
<comment type="similarity">
    <text evidence="1 4">Belongs to the serpin family.</text>
</comment>
<dbReference type="GO" id="GO:0004867">
    <property type="term" value="F:serine-type endopeptidase inhibitor activity"/>
    <property type="evidence" value="ECO:0007669"/>
    <property type="project" value="UniProtKB-KW"/>
</dbReference>
<dbReference type="InterPro" id="IPR023796">
    <property type="entry name" value="Serpin_dom"/>
</dbReference>
<evidence type="ECO:0000313" key="7">
    <source>
        <dbReference type="Proteomes" id="UP000801492"/>
    </source>
</evidence>
<gene>
    <name evidence="6" type="ORF">ILUMI_22158</name>
</gene>
<accession>A0A8K0FXJ1</accession>
<evidence type="ECO:0000256" key="3">
    <source>
        <dbReference type="ARBA" id="ARBA00022900"/>
    </source>
</evidence>
<keyword evidence="3" id="KW-0722">Serine protease inhibitor</keyword>
<keyword evidence="2" id="KW-0646">Protease inhibitor</keyword>
<organism evidence="6 7">
    <name type="scientific">Ignelater luminosus</name>
    <name type="common">Cucubano</name>
    <name type="synonym">Pyrophorus luminosus</name>
    <dbReference type="NCBI Taxonomy" id="2038154"/>
    <lineage>
        <taxon>Eukaryota</taxon>
        <taxon>Metazoa</taxon>
        <taxon>Ecdysozoa</taxon>
        <taxon>Arthropoda</taxon>
        <taxon>Hexapoda</taxon>
        <taxon>Insecta</taxon>
        <taxon>Pterygota</taxon>
        <taxon>Neoptera</taxon>
        <taxon>Endopterygota</taxon>
        <taxon>Coleoptera</taxon>
        <taxon>Polyphaga</taxon>
        <taxon>Elateriformia</taxon>
        <taxon>Elateroidea</taxon>
        <taxon>Elateridae</taxon>
        <taxon>Agrypninae</taxon>
        <taxon>Pyrophorini</taxon>
        <taxon>Ignelater</taxon>
    </lineage>
</organism>
<reference evidence="6" key="1">
    <citation type="submission" date="2019-08" db="EMBL/GenBank/DDBJ databases">
        <title>The genome of the North American firefly Photinus pyralis.</title>
        <authorList>
            <consortium name="Photinus pyralis genome working group"/>
            <person name="Fallon T.R."/>
            <person name="Sander Lower S.E."/>
            <person name="Weng J.-K."/>
        </authorList>
    </citation>
    <scope>NUCLEOTIDE SEQUENCE</scope>
    <source>
        <strain evidence="6">TRF0915ILg1</strain>
        <tissue evidence="6">Whole body</tissue>
    </source>
</reference>